<evidence type="ECO:0000313" key="2">
    <source>
        <dbReference type="Proteomes" id="UP000016761"/>
    </source>
</evidence>
<sequence length="42" mass="4479">MLPNENSATKVANRCLLKGVVLVLGSAFSKAKNAKRFLSGNM</sequence>
<accession>U4TAN0</accession>
<protein>
    <submittedName>
        <fullName evidence="1">Uncharacterized protein</fullName>
    </submittedName>
</protein>
<dbReference type="Proteomes" id="UP000016761">
    <property type="component" value="Unassembled WGS sequence"/>
</dbReference>
<organism evidence="1 2">
    <name type="scientific">Psychrobacter aquaticus CMS 56</name>
    <dbReference type="NCBI Taxonomy" id="1354303"/>
    <lineage>
        <taxon>Bacteria</taxon>
        <taxon>Pseudomonadati</taxon>
        <taxon>Pseudomonadota</taxon>
        <taxon>Gammaproteobacteria</taxon>
        <taxon>Moraxellales</taxon>
        <taxon>Moraxellaceae</taxon>
        <taxon>Psychrobacter</taxon>
    </lineage>
</organism>
<dbReference type="EMBL" id="AUSW01000022">
    <property type="protein sequence ID" value="ERL55779.1"/>
    <property type="molecule type" value="Genomic_DNA"/>
</dbReference>
<dbReference type="PATRIC" id="fig|1354303.4.peg.1284"/>
<reference evidence="1 2" key="1">
    <citation type="journal article" date="2013" name="Genome Announc.">
        <title>Draft Genome Sequence of Psychrobacter aquaticus Strain CMS 56T, Isolated from a Cyanobacterial Mat Sample Collected from Water Bodies in the McMurdo Dry Valley Region of Antarctica.</title>
        <authorList>
            <person name="Reddy G.S."/>
            <person name="Ara S."/>
            <person name="Singh A."/>
            <person name="Kumar Pinnaka A."/>
            <person name="Shivaji S."/>
        </authorList>
    </citation>
    <scope>NUCLEOTIDE SEQUENCE [LARGE SCALE GENOMIC DNA]</scope>
    <source>
        <strain evidence="1 2">CMS 56</strain>
    </source>
</reference>
<dbReference type="AlphaFoldDB" id="U4TAN0"/>
<proteinExistence type="predicted"/>
<gene>
    <name evidence="1" type="ORF">M917_1301</name>
</gene>
<evidence type="ECO:0000313" key="1">
    <source>
        <dbReference type="EMBL" id="ERL55779.1"/>
    </source>
</evidence>
<keyword evidence="2" id="KW-1185">Reference proteome</keyword>
<name>U4TAN0_9GAMM</name>
<comment type="caution">
    <text evidence="1">The sequence shown here is derived from an EMBL/GenBank/DDBJ whole genome shotgun (WGS) entry which is preliminary data.</text>
</comment>